<sequence>MEHGQHEVQPSITLGRPWSNFPEDLSQRDVNHRCYGNNQRMEYQQAVQTPGGEGNKDKGELSHYTSYRRTIEPDRSYSDSFRLTRS</sequence>
<proteinExistence type="predicted"/>
<feature type="region of interest" description="Disordered" evidence="1">
    <location>
        <begin position="44"/>
        <end position="86"/>
    </location>
</feature>
<keyword evidence="3" id="KW-1185">Reference proteome</keyword>
<feature type="region of interest" description="Disordered" evidence="1">
    <location>
        <begin position="1"/>
        <end position="25"/>
    </location>
</feature>
<dbReference type="Proteomes" id="UP000765509">
    <property type="component" value="Unassembled WGS sequence"/>
</dbReference>
<comment type="caution">
    <text evidence="2">The sequence shown here is derived from an EMBL/GenBank/DDBJ whole genome shotgun (WGS) entry which is preliminary data.</text>
</comment>
<evidence type="ECO:0000313" key="2">
    <source>
        <dbReference type="EMBL" id="MBW0572133.1"/>
    </source>
</evidence>
<organism evidence="2 3">
    <name type="scientific">Austropuccinia psidii MF-1</name>
    <dbReference type="NCBI Taxonomy" id="1389203"/>
    <lineage>
        <taxon>Eukaryota</taxon>
        <taxon>Fungi</taxon>
        <taxon>Dikarya</taxon>
        <taxon>Basidiomycota</taxon>
        <taxon>Pucciniomycotina</taxon>
        <taxon>Pucciniomycetes</taxon>
        <taxon>Pucciniales</taxon>
        <taxon>Sphaerophragmiaceae</taxon>
        <taxon>Austropuccinia</taxon>
    </lineage>
</organism>
<protein>
    <submittedName>
        <fullName evidence="2">Uncharacterized protein</fullName>
    </submittedName>
</protein>
<reference evidence="2" key="1">
    <citation type="submission" date="2021-03" db="EMBL/GenBank/DDBJ databases">
        <title>Draft genome sequence of rust myrtle Austropuccinia psidii MF-1, a brazilian biotype.</title>
        <authorList>
            <person name="Quecine M.C."/>
            <person name="Pachon D.M.R."/>
            <person name="Bonatelli M.L."/>
            <person name="Correr F.H."/>
            <person name="Franceschini L.M."/>
            <person name="Leite T.F."/>
            <person name="Margarido G.R.A."/>
            <person name="Almeida C.A."/>
            <person name="Ferrarezi J.A."/>
            <person name="Labate C.A."/>
        </authorList>
    </citation>
    <scope>NUCLEOTIDE SEQUENCE</scope>
    <source>
        <strain evidence="2">MF-1</strain>
    </source>
</reference>
<dbReference type="EMBL" id="AVOT02089536">
    <property type="protein sequence ID" value="MBW0572133.1"/>
    <property type="molecule type" value="Genomic_DNA"/>
</dbReference>
<name>A0A9Q3PS40_9BASI</name>
<accession>A0A9Q3PS40</accession>
<evidence type="ECO:0000256" key="1">
    <source>
        <dbReference type="SAM" id="MobiDB-lite"/>
    </source>
</evidence>
<evidence type="ECO:0000313" key="3">
    <source>
        <dbReference type="Proteomes" id="UP000765509"/>
    </source>
</evidence>
<dbReference type="AlphaFoldDB" id="A0A9Q3PS40"/>
<gene>
    <name evidence="2" type="ORF">O181_111848</name>
</gene>